<accession>A0A7X4YR58</accession>
<comment type="catalytic activity">
    <reaction evidence="5">
        <text>(6S)-5-formyl-5,6,7,8-tetrahydrofolate + ATP = (6R)-5,10-methenyltetrahydrofolate + ADP + phosphate</text>
        <dbReference type="Rhea" id="RHEA:10488"/>
        <dbReference type="ChEBI" id="CHEBI:30616"/>
        <dbReference type="ChEBI" id="CHEBI:43474"/>
        <dbReference type="ChEBI" id="CHEBI:57455"/>
        <dbReference type="ChEBI" id="CHEBI:57457"/>
        <dbReference type="ChEBI" id="CHEBI:456216"/>
        <dbReference type="EC" id="6.3.3.2"/>
    </reaction>
</comment>
<comment type="similarity">
    <text evidence="1 5">Belongs to the 5-formyltetrahydrofolate cyclo-ligase family.</text>
</comment>
<feature type="region of interest" description="Disordered" evidence="6">
    <location>
        <begin position="1"/>
        <end position="28"/>
    </location>
</feature>
<dbReference type="InterPro" id="IPR024185">
    <property type="entry name" value="FTHF_cligase-like_sf"/>
</dbReference>
<keyword evidence="3 4" id="KW-0067">ATP-binding</keyword>
<evidence type="ECO:0000313" key="8">
    <source>
        <dbReference type="Proteomes" id="UP000558113"/>
    </source>
</evidence>
<dbReference type="InterPro" id="IPR037171">
    <property type="entry name" value="NagB/RpiA_transferase-like"/>
</dbReference>
<dbReference type="PIRSF" id="PIRSF006806">
    <property type="entry name" value="FTHF_cligase"/>
    <property type="match status" value="1"/>
</dbReference>
<dbReference type="OrthoDB" id="9801938at2"/>
<dbReference type="PANTHER" id="PTHR23407:SF1">
    <property type="entry name" value="5-FORMYLTETRAHYDROFOLATE CYCLO-LIGASE"/>
    <property type="match status" value="1"/>
</dbReference>
<dbReference type="GO" id="GO:0009396">
    <property type="term" value="P:folic acid-containing compound biosynthetic process"/>
    <property type="evidence" value="ECO:0007669"/>
    <property type="project" value="TreeGrafter"/>
</dbReference>
<keyword evidence="2 4" id="KW-0547">Nucleotide-binding</keyword>
<name>A0A7X4YR58_9BACL</name>
<evidence type="ECO:0000256" key="1">
    <source>
        <dbReference type="ARBA" id="ARBA00010638"/>
    </source>
</evidence>
<feature type="compositionally biased region" description="Basic and acidic residues" evidence="6">
    <location>
        <begin position="16"/>
        <end position="28"/>
    </location>
</feature>
<evidence type="ECO:0000256" key="3">
    <source>
        <dbReference type="ARBA" id="ARBA00022840"/>
    </source>
</evidence>
<feature type="binding site" evidence="4">
    <location>
        <position position="58"/>
    </location>
    <ligand>
        <name>substrate</name>
    </ligand>
</feature>
<organism evidence="7 8">
    <name type="scientific">Paenibacillus sacheonensis</name>
    <dbReference type="NCBI Taxonomy" id="742054"/>
    <lineage>
        <taxon>Bacteria</taxon>
        <taxon>Bacillati</taxon>
        <taxon>Bacillota</taxon>
        <taxon>Bacilli</taxon>
        <taxon>Bacillales</taxon>
        <taxon>Paenibacillaceae</taxon>
        <taxon>Paenibacillus</taxon>
    </lineage>
</organism>
<dbReference type="EC" id="6.3.3.2" evidence="5"/>
<evidence type="ECO:0000256" key="6">
    <source>
        <dbReference type="SAM" id="MobiDB-lite"/>
    </source>
</evidence>
<reference evidence="7 8" key="1">
    <citation type="submission" date="2020-01" db="EMBL/GenBank/DDBJ databases">
        <title>Paenibacillus soybeanensis sp. nov. isolated from the nodules of soybean (Glycine max(L.) Merr).</title>
        <authorList>
            <person name="Wang H."/>
        </authorList>
    </citation>
    <scope>NUCLEOTIDE SEQUENCE [LARGE SCALE GENOMIC DNA]</scope>
    <source>
        <strain evidence="7 8">DSM 23054</strain>
    </source>
</reference>
<dbReference type="Proteomes" id="UP000558113">
    <property type="component" value="Unassembled WGS sequence"/>
</dbReference>
<keyword evidence="5" id="KW-0479">Metal-binding</keyword>
<dbReference type="InterPro" id="IPR002698">
    <property type="entry name" value="FTHF_cligase"/>
</dbReference>
<dbReference type="PANTHER" id="PTHR23407">
    <property type="entry name" value="ATPASE INHIBITOR/5-FORMYLTETRAHYDROFOLATE CYCLO-LIGASE"/>
    <property type="match status" value="1"/>
</dbReference>
<gene>
    <name evidence="7" type="ORF">GT003_13715</name>
</gene>
<dbReference type="NCBIfam" id="TIGR02727">
    <property type="entry name" value="MTHFS_bact"/>
    <property type="match status" value="1"/>
</dbReference>
<protein>
    <recommendedName>
        <fullName evidence="5">5-formyltetrahydrofolate cyclo-ligase</fullName>
        <ecNumber evidence="5">6.3.3.2</ecNumber>
    </recommendedName>
</protein>
<dbReference type="Gene3D" id="3.40.50.10420">
    <property type="entry name" value="NagB/RpiA/CoA transferase-like"/>
    <property type="match status" value="1"/>
</dbReference>
<feature type="binding site" evidence="4">
    <location>
        <begin position="7"/>
        <end position="11"/>
    </location>
    <ligand>
        <name>ATP</name>
        <dbReference type="ChEBI" id="CHEBI:30616"/>
    </ligand>
</feature>
<dbReference type="AlphaFoldDB" id="A0A7X4YR58"/>
<dbReference type="Pfam" id="PF01812">
    <property type="entry name" value="5-FTHF_cyc-lig"/>
    <property type="match status" value="1"/>
</dbReference>
<evidence type="ECO:0000256" key="5">
    <source>
        <dbReference type="RuleBase" id="RU361279"/>
    </source>
</evidence>
<comment type="caution">
    <text evidence="7">The sequence shown here is derived from an EMBL/GenBank/DDBJ whole genome shotgun (WGS) entry which is preliminary data.</text>
</comment>
<proteinExistence type="inferred from homology"/>
<dbReference type="GO" id="GO:0030272">
    <property type="term" value="F:5-formyltetrahydrofolate cyclo-ligase activity"/>
    <property type="evidence" value="ECO:0007669"/>
    <property type="project" value="UniProtKB-EC"/>
</dbReference>
<dbReference type="SUPFAM" id="SSF100950">
    <property type="entry name" value="NagB/RpiA/CoA transferase-like"/>
    <property type="match status" value="1"/>
</dbReference>
<dbReference type="GO" id="GO:0046872">
    <property type="term" value="F:metal ion binding"/>
    <property type="evidence" value="ECO:0007669"/>
    <property type="project" value="UniProtKB-KW"/>
</dbReference>
<evidence type="ECO:0000313" key="7">
    <source>
        <dbReference type="EMBL" id="NBC70049.1"/>
    </source>
</evidence>
<dbReference type="GO" id="GO:0005524">
    <property type="term" value="F:ATP binding"/>
    <property type="evidence" value="ECO:0007669"/>
    <property type="project" value="UniProtKB-KW"/>
</dbReference>
<feature type="binding site" evidence="4">
    <location>
        <position position="63"/>
    </location>
    <ligand>
        <name>substrate</name>
    </ligand>
</feature>
<comment type="cofactor">
    <cofactor evidence="5">
        <name>Mg(2+)</name>
        <dbReference type="ChEBI" id="CHEBI:18420"/>
    </cofactor>
</comment>
<evidence type="ECO:0000256" key="4">
    <source>
        <dbReference type="PIRSR" id="PIRSR006806-1"/>
    </source>
</evidence>
<feature type="binding site" evidence="4">
    <location>
        <begin position="143"/>
        <end position="151"/>
    </location>
    <ligand>
        <name>ATP</name>
        <dbReference type="ChEBI" id="CHEBI:30616"/>
    </ligand>
</feature>
<keyword evidence="7" id="KW-0436">Ligase</keyword>
<sequence length="214" mass="23974">MNRSEEKQAARRSAMLKRDGLPESSRMEGSDTVCQHALDWLRRRMELGVPVQNVMIYVSFRSELDTTLLIEWCWRMGMTVIVPRCIRADRSMELYAVRAWDELAPGAYGIREPDPAVAARFKASFVPDVVFVPGLSFDLKGGRLGYGGGYYDRFHERLSAAAGLTGSPMPSWVGLGFEAQLEERVPMDEHDVYVDGVITELGYRGGETNGSDPF</sequence>
<keyword evidence="8" id="KW-1185">Reference proteome</keyword>
<keyword evidence="5" id="KW-0460">Magnesium</keyword>
<dbReference type="EMBL" id="JAAAMU010000006">
    <property type="protein sequence ID" value="NBC70049.1"/>
    <property type="molecule type" value="Genomic_DNA"/>
</dbReference>
<dbReference type="GO" id="GO:0035999">
    <property type="term" value="P:tetrahydrofolate interconversion"/>
    <property type="evidence" value="ECO:0007669"/>
    <property type="project" value="TreeGrafter"/>
</dbReference>
<evidence type="ECO:0000256" key="2">
    <source>
        <dbReference type="ARBA" id="ARBA00022741"/>
    </source>
</evidence>
<dbReference type="RefSeq" id="WP_161698588.1">
    <property type="nucleotide sequence ID" value="NZ_JAAAMU010000006.1"/>
</dbReference>